<dbReference type="RefSeq" id="WP_318786530.1">
    <property type="nucleotide sequence ID" value="NZ_JAWDKC010000032.1"/>
</dbReference>
<dbReference type="InterPro" id="IPR012340">
    <property type="entry name" value="NA-bd_OB-fold"/>
</dbReference>
<evidence type="ECO:0000256" key="10">
    <source>
        <dbReference type="SAM" id="MobiDB-lite"/>
    </source>
</evidence>
<dbReference type="InterPro" id="IPR023501">
    <property type="entry name" value="Nucleotidase_PAN"/>
</dbReference>
<keyword evidence="12" id="KW-0482">Metalloprotease</keyword>
<dbReference type="InterPro" id="IPR027417">
    <property type="entry name" value="P-loop_NTPase"/>
</dbReference>
<dbReference type="PANTHER" id="PTHR23073">
    <property type="entry name" value="26S PROTEASOME REGULATORY SUBUNIT"/>
    <property type="match status" value="1"/>
</dbReference>
<dbReference type="InterPro" id="IPR041569">
    <property type="entry name" value="AAA_lid_3"/>
</dbReference>
<evidence type="ECO:0000256" key="5">
    <source>
        <dbReference type="ARBA" id="ARBA00022942"/>
    </source>
</evidence>
<evidence type="ECO:0000259" key="11">
    <source>
        <dbReference type="SMART" id="SM00382"/>
    </source>
</evidence>
<dbReference type="GO" id="GO:0008237">
    <property type="term" value="F:metallopeptidase activity"/>
    <property type="evidence" value="ECO:0007669"/>
    <property type="project" value="UniProtKB-KW"/>
</dbReference>
<keyword evidence="12" id="KW-0645">Protease</keyword>
<comment type="domain">
    <text evidence="8">Consists of three main regions, an N-terminal coiled-coil domain that may assist in substrate recognition, an interdomain involved in PAN hexamerization, and a C-terminal ATPase domain of the AAA type.</text>
</comment>
<name>A0ABU3VRZ6_9EURY</name>
<dbReference type="Gene3D" id="2.40.50.140">
    <property type="entry name" value="Nucleic acid-binding proteins"/>
    <property type="match status" value="1"/>
</dbReference>
<keyword evidence="5 8" id="KW-0647">Proteasome</keyword>
<evidence type="ECO:0000313" key="13">
    <source>
        <dbReference type="Proteomes" id="UP001272052"/>
    </source>
</evidence>
<gene>
    <name evidence="12" type="primary">ftsH_6</name>
    <name evidence="8" type="synonym">pan</name>
    <name evidence="12" type="ORF">MmiAt1_17030</name>
</gene>
<dbReference type="InterPro" id="IPR032501">
    <property type="entry name" value="Prot_ATP_ID_OB_2nd"/>
</dbReference>
<dbReference type="Gene3D" id="3.40.50.300">
    <property type="entry name" value="P-loop containing nucleotide triphosphate hydrolases"/>
    <property type="match status" value="1"/>
</dbReference>
<evidence type="ECO:0000256" key="6">
    <source>
        <dbReference type="ARBA" id="ARBA00023054"/>
    </source>
</evidence>
<dbReference type="EMBL" id="JAWDKC010000032">
    <property type="protein sequence ID" value="MDV0446090.1"/>
    <property type="molecule type" value="Genomic_DNA"/>
</dbReference>
<sequence>MEKMVKPKGKPVFPNPEKRASDADGIGMSESELDSEIERLSAELKKAETLLKRTKTISAQRLEELKTLKESAAVEKKQLLEEVEKSQEIYDALQADYNKLLEEKAEIQTSFEKSKNELAAAKENLNDTRSELVKSHKELRVTREEVIISQGIIQQLESQKKSVEYDKIHFERETKRLRIELDRMKTTPLLMGTVVKMIDHDHVVIRSSAGPQLVVSAPSDLTEAQLAPGTNVALNQQTFSIAEVLPVLEEPEVSALELIESTEITYDQIGGLGDQLREIREVVELPLIKPEIFERIGIDPPKGALLYGPPGTGKTMIAKAVANKTNATFIRVVGSELVQKYIGDGAKMVHELFEMAQKKAPSIIFIDEVDSIASRRTDDTTSADREIHRTLMQLLAEMDGFNRRSNVKIIAATNRLDILDPAILRPGRFDRMVFVPLPDADGRETIFKIHSGKMTISDEVDFKELAKMTEGTSGADIKAVVTEAGMFAVRGEKTSVEKADFIDAIHKIMESKKKEELPVPENMFY</sequence>
<accession>A0ABU3VRZ6</accession>
<dbReference type="Pfam" id="PF00004">
    <property type="entry name" value="AAA"/>
    <property type="match status" value="1"/>
</dbReference>
<keyword evidence="7 8" id="KW-0143">Chaperone</keyword>
<evidence type="ECO:0000256" key="8">
    <source>
        <dbReference type="HAMAP-Rule" id="MF_00553"/>
    </source>
</evidence>
<reference evidence="12 13" key="1">
    <citation type="submission" date="2023-06" db="EMBL/GenBank/DDBJ databases">
        <title>Genome sequence of Methanimicrococcus sp. At1.</title>
        <authorList>
            <person name="Protasov E."/>
            <person name="Platt K."/>
            <person name="Poehlein A."/>
            <person name="Daniel R."/>
            <person name="Brune A."/>
        </authorList>
    </citation>
    <scope>NUCLEOTIDE SEQUENCE [LARGE SCALE GENOMIC DNA]</scope>
    <source>
        <strain evidence="12 13">At1</strain>
    </source>
</reference>
<organism evidence="12 13">
    <name type="scientific">Methanimicrococcus hacksteinii</name>
    <dbReference type="NCBI Taxonomy" id="3028293"/>
    <lineage>
        <taxon>Archaea</taxon>
        <taxon>Methanobacteriati</taxon>
        <taxon>Methanobacteriota</taxon>
        <taxon>Stenosarchaea group</taxon>
        <taxon>Methanomicrobia</taxon>
        <taxon>Methanosarcinales</taxon>
        <taxon>Methanosarcinaceae</taxon>
        <taxon>Methanimicrococcus</taxon>
    </lineage>
</organism>
<keyword evidence="4 8" id="KW-0067">ATP-binding</keyword>
<dbReference type="SMART" id="SM00382">
    <property type="entry name" value="AAA"/>
    <property type="match status" value="1"/>
</dbReference>
<dbReference type="InterPro" id="IPR003960">
    <property type="entry name" value="ATPase_AAA_CS"/>
</dbReference>
<dbReference type="Pfam" id="PF16450">
    <property type="entry name" value="Prot_ATP_ID_OB_C"/>
    <property type="match status" value="1"/>
</dbReference>
<keyword evidence="6" id="KW-0175">Coiled coil</keyword>
<comment type="subunit">
    <text evidence="8">Homohexamer. The hexameric complex has a two-ring architecture resembling a top hat that caps the 20S proteasome core at one or both ends. Upon ATP-binding, the C-terminus of PAN interacts with the alpha-rings of the proteasome core by binding to the intersubunit pockets.</text>
</comment>
<feature type="binding site" evidence="8">
    <location>
        <begin position="311"/>
        <end position="316"/>
    </location>
    <ligand>
        <name>ATP</name>
        <dbReference type="ChEBI" id="CHEBI:30616"/>
    </ligand>
</feature>
<dbReference type="HAMAP" id="MF_00553">
    <property type="entry name" value="PAN"/>
    <property type="match status" value="1"/>
</dbReference>
<keyword evidence="3 8" id="KW-0547">Nucleotide-binding</keyword>
<dbReference type="Pfam" id="PF17862">
    <property type="entry name" value="AAA_lid_3"/>
    <property type="match status" value="1"/>
</dbReference>
<dbReference type="SUPFAM" id="SSF52540">
    <property type="entry name" value="P-loop containing nucleoside triphosphate hydrolases"/>
    <property type="match status" value="1"/>
</dbReference>
<comment type="similarity">
    <text evidence="1 8 9">Belongs to the AAA ATPase family.</text>
</comment>
<evidence type="ECO:0000256" key="7">
    <source>
        <dbReference type="ARBA" id="ARBA00023186"/>
    </source>
</evidence>
<keyword evidence="12" id="KW-0378">Hydrolase</keyword>
<evidence type="ECO:0000313" key="12">
    <source>
        <dbReference type="EMBL" id="MDV0446090.1"/>
    </source>
</evidence>
<dbReference type="InterPro" id="IPR003959">
    <property type="entry name" value="ATPase_AAA_core"/>
</dbReference>
<protein>
    <recommendedName>
        <fullName evidence="8">Proteasome-activating nucleotidase</fullName>
        <shortName evidence="8">PAN</shortName>
    </recommendedName>
    <alternativeName>
        <fullName evidence="8">Proteasomal ATPase</fullName>
    </alternativeName>
    <alternativeName>
        <fullName evidence="8">Proteasome regulatory ATPase</fullName>
    </alternativeName>
    <alternativeName>
        <fullName evidence="8">Proteasome regulatory particle</fullName>
    </alternativeName>
</protein>
<dbReference type="NCBIfam" id="NF003069">
    <property type="entry name" value="PRK03992.1"/>
    <property type="match status" value="1"/>
</dbReference>
<evidence type="ECO:0000256" key="2">
    <source>
        <dbReference type="ARBA" id="ARBA00022490"/>
    </source>
</evidence>
<evidence type="ECO:0000256" key="4">
    <source>
        <dbReference type="ARBA" id="ARBA00022840"/>
    </source>
</evidence>
<comment type="subcellular location">
    <subcellularLocation>
        <location evidence="8">Cytoplasm</location>
    </subcellularLocation>
</comment>
<feature type="domain" description="AAA+ ATPase" evidence="11">
    <location>
        <begin position="300"/>
        <end position="439"/>
    </location>
</feature>
<keyword evidence="13" id="KW-1185">Reference proteome</keyword>
<comment type="caution">
    <text evidence="12">The sequence shown here is derived from an EMBL/GenBank/DDBJ whole genome shotgun (WGS) entry which is preliminary data.</text>
</comment>
<proteinExistence type="inferred from homology"/>
<evidence type="ECO:0000256" key="3">
    <source>
        <dbReference type="ARBA" id="ARBA00022741"/>
    </source>
</evidence>
<dbReference type="InterPro" id="IPR050221">
    <property type="entry name" value="26S_Proteasome_ATPase"/>
</dbReference>
<keyword evidence="2 8" id="KW-0963">Cytoplasm</keyword>
<dbReference type="InterPro" id="IPR003593">
    <property type="entry name" value="AAA+_ATPase"/>
</dbReference>
<feature type="region of interest" description="Disordered" evidence="10">
    <location>
        <begin position="1"/>
        <end position="34"/>
    </location>
</feature>
<evidence type="ECO:0000256" key="1">
    <source>
        <dbReference type="ARBA" id="ARBA00006914"/>
    </source>
</evidence>
<dbReference type="NCBIfam" id="TIGR01242">
    <property type="entry name" value="proteasome-activating nucleotidase"/>
    <property type="match status" value="1"/>
</dbReference>
<evidence type="ECO:0000256" key="9">
    <source>
        <dbReference type="RuleBase" id="RU003651"/>
    </source>
</evidence>
<comment type="function">
    <text evidence="8">ATPase which is responsible for recognizing, binding, unfolding and translocation of substrate proteins into the archaeal 20S proteasome core particle. Is essential for opening the gate of the 20S proteasome via an interaction with its C-terminus, thereby allowing substrate entry and access to the site of proteolysis. Thus, the C-termini of the proteasomal ATPase function like a 'key in a lock' to induce gate opening and therefore regulate proteolysis. Unfolding activity requires energy from ATP hydrolysis, whereas ATP binding alone promotes ATPase-20S proteasome association which triggers gate opening, and supports translocation of unfolded substrates.</text>
</comment>
<feature type="binding site" evidence="8">
    <location>
        <position position="450"/>
    </location>
    <ligand>
        <name>ATP</name>
        <dbReference type="ChEBI" id="CHEBI:30616"/>
    </ligand>
</feature>
<dbReference type="Gene3D" id="1.10.8.60">
    <property type="match status" value="1"/>
</dbReference>
<dbReference type="Proteomes" id="UP001272052">
    <property type="component" value="Unassembled WGS sequence"/>
</dbReference>
<dbReference type="PROSITE" id="PS00674">
    <property type="entry name" value="AAA"/>
    <property type="match status" value="1"/>
</dbReference>